<dbReference type="Gene3D" id="1.20.120.1870">
    <property type="entry name" value="Fic/DOC protein, Fido domain"/>
    <property type="match status" value="1"/>
</dbReference>
<dbReference type="AlphaFoldDB" id="A0A4Z0R202"/>
<comment type="caution">
    <text evidence="2">The sequence shown here is derived from an EMBL/GenBank/DDBJ whole genome shotgun (WGS) entry which is preliminary data.</text>
</comment>
<dbReference type="PROSITE" id="PS51459">
    <property type="entry name" value="FIDO"/>
    <property type="match status" value="1"/>
</dbReference>
<accession>A0A4Z0R202</accession>
<dbReference type="PIRSF" id="PIRSF018297">
    <property type="entry name" value="Doc"/>
    <property type="match status" value="1"/>
</dbReference>
<name>A0A4Z0R202_9FIRM</name>
<dbReference type="SUPFAM" id="SSF140931">
    <property type="entry name" value="Fic-like"/>
    <property type="match status" value="1"/>
</dbReference>
<dbReference type="RefSeq" id="WP_135550629.1">
    <property type="nucleotide sequence ID" value="NZ_SPQQ01000009.1"/>
</dbReference>
<dbReference type="InterPro" id="IPR053737">
    <property type="entry name" value="Type_II_TA_Toxin"/>
</dbReference>
<dbReference type="EMBL" id="SPQQ01000009">
    <property type="protein sequence ID" value="TGE36183.1"/>
    <property type="molecule type" value="Genomic_DNA"/>
</dbReference>
<evidence type="ECO:0000313" key="3">
    <source>
        <dbReference type="Proteomes" id="UP000298460"/>
    </source>
</evidence>
<dbReference type="InterPro" id="IPR036597">
    <property type="entry name" value="Fido-like_dom_sf"/>
</dbReference>
<dbReference type="PANTHER" id="PTHR39426:SF1">
    <property type="entry name" value="HOMOLOGY TO DEATH-ON-CURING PROTEIN OF PHAGE P1"/>
    <property type="match status" value="1"/>
</dbReference>
<dbReference type="PANTHER" id="PTHR39426">
    <property type="entry name" value="HOMOLOGY TO DEATH-ON-CURING PROTEIN OF PHAGE P1"/>
    <property type="match status" value="1"/>
</dbReference>
<sequence length="127" mass="14406">MIKFLRIENVLMFHGKIIKETGGSAGIRDRGLIESALNRGFMTYDGKDLYPSIIEKISVIAYSLISNHGFVDGNKRIGVAVMLIMLKMNNVKVCYTQKELIELGLKTAEGFMREKDILTWIKVHIED</sequence>
<dbReference type="InterPro" id="IPR006440">
    <property type="entry name" value="Doc"/>
</dbReference>
<dbReference type="NCBIfam" id="TIGR01550">
    <property type="entry name" value="DOC_P1"/>
    <property type="match status" value="1"/>
</dbReference>
<organism evidence="2 3">
    <name type="scientific">Desulfosporosinus fructosivorans</name>
    <dbReference type="NCBI Taxonomy" id="2018669"/>
    <lineage>
        <taxon>Bacteria</taxon>
        <taxon>Bacillati</taxon>
        <taxon>Bacillota</taxon>
        <taxon>Clostridia</taxon>
        <taxon>Eubacteriales</taxon>
        <taxon>Desulfitobacteriaceae</taxon>
        <taxon>Desulfosporosinus</taxon>
    </lineage>
</organism>
<dbReference type="OrthoDB" id="9802752at2"/>
<dbReference type="Proteomes" id="UP000298460">
    <property type="component" value="Unassembled WGS sequence"/>
</dbReference>
<gene>
    <name evidence="2" type="ORF">E4K67_21900</name>
</gene>
<reference evidence="2 3" key="1">
    <citation type="submission" date="2019-03" db="EMBL/GenBank/DDBJ databases">
        <title>Draft Genome Sequence of Desulfosporosinus fructosivorans Strain 63.6F, Isolated from Marine Sediment in the Baltic Sea.</title>
        <authorList>
            <person name="Hausmann B."/>
            <person name="Vandieken V."/>
            <person name="Pjevac P."/>
            <person name="Schreck K."/>
            <person name="Herbold C.W."/>
            <person name="Loy A."/>
        </authorList>
    </citation>
    <scope>NUCLEOTIDE SEQUENCE [LARGE SCALE GENOMIC DNA]</scope>
    <source>
        <strain evidence="2 3">63.6F</strain>
    </source>
</reference>
<evidence type="ECO:0000313" key="2">
    <source>
        <dbReference type="EMBL" id="TGE36183.1"/>
    </source>
</evidence>
<dbReference type="GO" id="GO:0016301">
    <property type="term" value="F:kinase activity"/>
    <property type="evidence" value="ECO:0007669"/>
    <property type="project" value="InterPro"/>
</dbReference>
<dbReference type="InterPro" id="IPR003812">
    <property type="entry name" value="Fido"/>
</dbReference>
<protein>
    <submittedName>
        <fullName evidence="2">Type II toxin-antitoxin system death-on-curing family toxin</fullName>
    </submittedName>
</protein>
<feature type="domain" description="Fido" evidence="1">
    <location>
        <begin position="5"/>
        <end position="123"/>
    </location>
</feature>
<proteinExistence type="predicted"/>
<evidence type="ECO:0000259" key="1">
    <source>
        <dbReference type="PROSITE" id="PS51459"/>
    </source>
</evidence>
<keyword evidence="3" id="KW-1185">Reference proteome</keyword>
<dbReference type="Pfam" id="PF02661">
    <property type="entry name" value="Fic"/>
    <property type="match status" value="1"/>
</dbReference>